<feature type="chain" id="PRO_5003822298" description="Flagellar assembly protein T N-terminal domain-containing protein" evidence="1">
    <location>
        <begin position="26"/>
        <end position="376"/>
    </location>
</feature>
<evidence type="ECO:0000313" key="2">
    <source>
        <dbReference type="EMBL" id="EJW21487.1"/>
    </source>
</evidence>
<evidence type="ECO:0008006" key="4">
    <source>
        <dbReference type="Google" id="ProtNLM"/>
    </source>
</evidence>
<feature type="signal peptide" evidence="1">
    <location>
        <begin position="1"/>
        <end position="25"/>
    </location>
</feature>
<dbReference type="eggNOG" id="ENOG5032RM2">
    <property type="taxonomic scope" value="Bacteria"/>
</dbReference>
<dbReference type="AlphaFoldDB" id="J9DWT9"/>
<keyword evidence="1" id="KW-0732">Signal</keyword>
<evidence type="ECO:0000256" key="1">
    <source>
        <dbReference type="SAM" id="SignalP"/>
    </source>
</evidence>
<gene>
    <name evidence="2" type="ORF">IMCC14465_12830</name>
</gene>
<dbReference type="EMBL" id="ALYF01000003">
    <property type="protein sequence ID" value="EJW21487.1"/>
    <property type="molecule type" value="Genomic_DNA"/>
</dbReference>
<comment type="caution">
    <text evidence="2">The sequence shown here is derived from an EMBL/GenBank/DDBJ whole genome shotgun (WGS) entry which is preliminary data.</text>
</comment>
<dbReference type="OrthoDB" id="7815177at2"/>
<protein>
    <recommendedName>
        <fullName evidence="4">Flagellar assembly protein T N-terminal domain-containing protein</fullName>
    </recommendedName>
</protein>
<dbReference type="STRING" id="1220535.IMCC14465_12830"/>
<dbReference type="Gene3D" id="3.30.1660.40">
    <property type="entry name" value="FlgT, N-terminal domain"/>
    <property type="match status" value="1"/>
</dbReference>
<proteinExistence type="predicted"/>
<evidence type="ECO:0000313" key="3">
    <source>
        <dbReference type="Proteomes" id="UP000004836"/>
    </source>
</evidence>
<dbReference type="Proteomes" id="UP000004836">
    <property type="component" value="Unassembled WGS sequence"/>
</dbReference>
<name>J9DWT9_9PROT</name>
<sequence length="376" mass="42262">MRNILKSCVFMFVLTLASFFEPAHAGVNIVEVTGRAALSDQYTSDELRRMALEDALYLAALQGEARVDGFSFIDEMTNLTEQVLVRPGDTILDYSLLEENQTEHHFEVKIRAVTGHIDDTCSSSMKSRLNIYRPQINMARNAPAWAAGLAQKMVSILVEAIDTSENLEPVNQMYMDYDPVKAQRVGSAMDYNTIMTSSAVAAGDFAVAPRVEIRQRRENLGYVAKSKQLDIIVHIDVYDHIGALVTRKSFPVTHRAGFEFYLDTVNILTAPSRDNLLDQFSSDFKHFIMDFGQEFSCRPVTGKLTLDKDNRLRVDFGVAKGVSQNHLAVVAGNETPWTVLRVVEARMNSVFLETLDKRRENAVFDGKTVRFMELGQ</sequence>
<keyword evidence="3" id="KW-1185">Reference proteome</keyword>
<accession>J9DWT9</accession>
<reference evidence="2 3" key="1">
    <citation type="journal article" date="2012" name="J. Bacteriol.">
        <title>Genome Sequence of Strain IMCC14465, Isolated from the East Sea, Belonging to the PS1 Clade of Alphaproteobacteria.</title>
        <authorList>
            <person name="Yang S.J."/>
            <person name="Kang I."/>
            <person name="Cho J.C."/>
        </authorList>
    </citation>
    <scope>NUCLEOTIDE SEQUENCE [LARGE SCALE GENOMIC DNA]</scope>
    <source>
        <strain evidence="2 3">IMCC14465</strain>
    </source>
</reference>
<organism evidence="2 3">
    <name type="scientific">alpha proteobacterium IMCC14465</name>
    <dbReference type="NCBI Taxonomy" id="1220535"/>
    <lineage>
        <taxon>Bacteria</taxon>
        <taxon>Pseudomonadati</taxon>
        <taxon>Pseudomonadota</taxon>
        <taxon>Alphaproteobacteria</taxon>
        <taxon>PS1 clade</taxon>
    </lineage>
</organism>
<dbReference type="InterPro" id="IPR038180">
    <property type="entry name" value="FlgT_N_sf"/>
</dbReference>